<dbReference type="PANTHER" id="PTHR30419:SF2">
    <property type="entry name" value="LYSR FAMILY TRANSCRIPTIONAL REGULATOR"/>
    <property type="match status" value="1"/>
</dbReference>
<proteinExistence type="inferred from homology"/>
<dbReference type="EMBL" id="BAABFO010000011">
    <property type="protein sequence ID" value="GAA4334307.1"/>
    <property type="molecule type" value="Genomic_DNA"/>
</dbReference>
<dbReference type="InterPro" id="IPR036388">
    <property type="entry name" value="WH-like_DNA-bd_sf"/>
</dbReference>
<dbReference type="Proteomes" id="UP001501671">
    <property type="component" value="Unassembled WGS sequence"/>
</dbReference>
<evidence type="ECO:0000256" key="2">
    <source>
        <dbReference type="ARBA" id="ARBA00023015"/>
    </source>
</evidence>
<evidence type="ECO:0000256" key="3">
    <source>
        <dbReference type="ARBA" id="ARBA00023125"/>
    </source>
</evidence>
<dbReference type="InterPro" id="IPR036390">
    <property type="entry name" value="WH_DNA-bd_sf"/>
</dbReference>
<keyword evidence="2" id="KW-0805">Transcription regulation</keyword>
<reference evidence="7" key="1">
    <citation type="journal article" date="2019" name="Int. J. Syst. Evol. Microbiol.">
        <title>The Global Catalogue of Microorganisms (GCM) 10K type strain sequencing project: providing services to taxonomists for standard genome sequencing and annotation.</title>
        <authorList>
            <consortium name="The Broad Institute Genomics Platform"/>
            <consortium name="The Broad Institute Genome Sequencing Center for Infectious Disease"/>
            <person name="Wu L."/>
            <person name="Ma J."/>
        </authorList>
    </citation>
    <scope>NUCLEOTIDE SEQUENCE [LARGE SCALE GENOMIC DNA]</scope>
    <source>
        <strain evidence="7">JCM 17666</strain>
    </source>
</reference>
<keyword evidence="3" id="KW-0238">DNA-binding</keyword>
<dbReference type="Gene3D" id="1.10.10.10">
    <property type="entry name" value="Winged helix-like DNA-binding domain superfamily/Winged helix DNA-binding domain"/>
    <property type="match status" value="1"/>
</dbReference>
<dbReference type="InterPro" id="IPR000847">
    <property type="entry name" value="LysR_HTH_N"/>
</dbReference>
<comment type="similarity">
    <text evidence="1">Belongs to the LysR transcriptional regulatory family.</text>
</comment>
<evidence type="ECO:0000313" key="6">
    <source>
        <dbReference type="EMBL" id="GAA4334307.1"/>
    </source>
</evidence>
<dbReference type="InterPro" id="IPR005119">
    <property type="entry name" value="LysR_subst-bd"/>
</dbReference>
<dbReference type="Pfam" id="PF00126">
    <property type="entry name" value="HTH_1"/>
    <property type="match status" value="1"/>
</dbReference>
<dbReference type="CDD" id="cd08421">
    <property type="entry name" value="PBP2_LTTR_like_1"/>
    <property type="match status" value="1"/>
</dbReference>
<organism evidence="6 7">
    <name type="scientific">Pigmentiphaga soli</name>
    <dbReference type="NCBI Taxonomy" id="1007095"/>
    <lineage>
        <taxon>Bacteria</taxon>
        <taxon>Pseudomonadati</taxon>
        <taxon>Pseudomonadota</taxon>
        <taxon>Betaproteobacteria</taxon>
        <taxon>Burkholderiales</taxon>
        <taxon>Alcaligenaceae</taxon>
        <taxon>Pigmentiphaga</taxon>
    </lineage>
</organism>
<feature type="domain" description="HTH lysR-type" evidence="5">
    <location>
        <begin position="3"/>
        <end position="60"/>
    </location>
</feature>
<accession>A0ABP8H4K6</accession>
<dbReference type="PROSITE" id="PS50931">
    <property type="entry name" value="HTH_LYSR"/>
    <property type="match status" value="1"/>
</dbReference>
<evidence type="ECO:0000259" key="5">
    <source>
        <dbReference type="PROSITE" id="PS50931"/>
    </source>
</evidence>
<name>A0ABP8H4K6_9BURK</name>
<evidence type="ECO:0000256" key="1">
    <source>
        <dbReference type="ARBA" id="ARBA00009437"/>
    </source>
</evidence>
<comment type="caution">
    <text evidence="6">The sequence shown here is derived from an EMBL/GenBank/DDBJ whole genome shotgun (WGS) entry which is preliminary data.</text>
</comment>
<evidence type="ECO:0000313" key="7">
    <source>
        <dbReference type="Proteomes" id="UP001501671"/>
    </source>
</evidence>
<protein>
    <submittedName>
        <fullName evidence="6">LysR family transcriptional regulator</fullName>
    </submittedName>
</protein>
<dbReference type="SUPFAM" id="SSF53850">
    <property type="entry name" value="Periplasmic binding protein-like II"/>
    <property type="match status" value="1"/>
</dbReference>
<keyword evidence="7" id="KW-1185">Reference proteome</keyword>
<gene>
    <name evidence="6" type="ORF">GCM10023144_26430</name>
</gene>
<dbReference type="SUPFAM" id="SSF46785">
    <property type="entry name" value="Winged helix' DNA-binding domain"/>
    <property type="match status" value="1"/>
</dbReference>
<keyword evidence="4" id="KW-0804">Transcription</keyword>
<dbReference type="Gene3D" id="3.40.190.290">
    <property type="match status" value="1"/>
</dbReference>
<dbReference type="PANTHER" id="PTHR30419">
    <property type="entry name" value="HTH-TYPE TRANSCRIPTIONAL REGULATOR YBHD"/>
    <property type="match status" value="1"/>
</dbReference>
<evidence type="ECO:0000256" key="4">
    <source>
        <dbReference type="ARBA" id="ARBA00023163"/>
    </source>
</evidence>
<dbReference type="Pfam" id="PF03466">
    <property type="entry name" value="LysR_substrate"/>
    <property type="match status" value="1"/>
</dbReference>
<dbReference type="InterPro" id="IPR050950">
    <property type="entry name" value="HTH-type_LysR_regulators"/>
</dbReference>
<sequence length="300" mass="33655">MQFDLVDFRLLVNIAEEKSLSRGAERSHLSIPAASNRIKNLESRIGMDLLYRNSQGVTLTPIGQSFLHHARIVLRQLEHLCGDLQEYTEGIKGHIKIFATTTAITELLPEPISRFLRAHPDVNITMQEHRSQHILRAVTEGSIDIGIVAENINHENVQLFPFGQDRLALVAPVDHPLVGRREVAFAETLDYDYVGLWESSAMHSFLVDASRSLNRPMKFRLEVGSIEAACRMVSFGVGIAMVPVSAARRYATSFDIRVIELSDDWARRCLQICVRNLEQLPVFARDLVAFLLATADVSAL</sequence>